<reference evidence="2 3" key="1">
    <citation type="journal article" date="2010" name="Nat. Biotechnol.">
        <title>Genome sequence of the model mushroom Schizophyllum commune.</title>
        <authorList>
            <person name="Ohm R.A."/>
            <person name="de Jong J.F."/>
            <person name="Lugones L.G."/>
            <person name="Aerts A."/>
            <person name="Kothe E."/>
            <person name="Stajich J.E."/>
            <person name="de Vries R.P."/>
            <person name="Record E."/>
            <person name="Levasseur A."/>
            <person name="Baker S.E."/>
            <person name="Bartholomew K.A."/>
            <person name="Coutinho P.M."/>
            <person name="Erdmann S."/>
            <person name="Fowler T.J."/>
            <person name="Gathman A.C."/>
            <person name="Lombard V."/>
            <person name="Henrissat B."/>
            <person name="Knabe N."/>
            <person name="Kuees U."/>
            <person name="Lilly W.W."/>
            <person name="Lindquist E."/>
            <person name="Lucas S."/>
            <person name="Magnuson J.K."/>
            <person name="Piumi F."/>
            <person name="Raudaskoski M."/>
            <person name="Salamov A."/>
            <person name="Schmutz J."/>
            <person name="Schwarze F.W.M.R."/>
            <person name="vanKuyk P.A."/>
            <person name="Horton J.S."/>
            <person name="Grigoriev I.V."/>
            <person name="Woesten H.A.B."/>
        </authorList>
    </citation>
    <scope>NUCLEOTIDE SEQUENCE [LARGE SCALE GENOMIC DNA]</scope>
    <source>
        <strain evidence="3">H4-8 / FGSC 9210</strain>
    </source>
</reference>
<dbReference type="GeneID" id="9593088"/>
<protein>
    <submittedName>
        <fullName evidence="2">Expressed protein</fullName>
    </submittedName>
</protein>
<dbReference type="VEuPathDB" id="FungiDB:SCHCODRAFT_02555129"/>
<dbReference type="OrthoDB" id="3084206at2759"/>
<dbReference type="RefSeq" id="XP_003027005.1">
    <property type="nucleotide sequence ID" value="XM_003026959.1"/>
</dbReference>
<keyword evidence="3" id="KW-1185">Reference proteome</keyword>
<dbReference type="InParanoid" id="D8QJJ0"/>
<accession>D8QJJ0</accession>
<dbReference type="KEGG" id="scm:SCHCO_02555129"/>
<dbReference type="Proteomes" id="UP000007431">
    <property type="component" value="Unassembled WGS sequence"/>
</dbReference>
<sequence length="72" mass="8084">MHCCITHDAHNAKDGSLRPPNKPSDHPLMPLLRDARPVLSTARSSIHRTGEFAVLYSARDALFHSPRPSWSR</sequence>
<dbReference type="AlphaFoldDB" id="D8QJJ0"/>
<dbReference type="HOGENOM" id="CLU_2723620_0_0_1"/>
<proteinExistence type="predicted"/>
<dbReference type="EMBL" id="GL377314">
    <property type="protein sequence ID" value="EFI92102.1"/>
    <property type="molecule type" value="Genomic_DNA"/>
</dbReference>
<evidence type="ECO:0000313" key="2">
    <source>
        <dbReference type="EMBL" id="EFI92102.1"/>
    </source>
</evidence>
<gene>
    <name evidence="2" type="ORF">SCHCODRAFT_86175</name>
</gene>
<organism evidence="3">
    <name type="scientific">Schizophyllum commune (strain H4-8 / FGSC 9210)</name>
    <name type="common">Split gill fungus</name>
    <dbReference type="NCBI Taxonomy" id="578458"/>
    <lineage>
        <taxon>Eukaryota</taxon>
        <taxon>Fungi</taxon>
        <taxon>Dikarya</taxon>
        <taxon>Basidiomycota</taxon>
        <taxon>Agaricomycotina</taxon>
        <taxon>Agaricomycetes</taxon>
        <taxon>Agaricomycetidae</taxon>
        <taxon>Agaricales</taxon>
        <taxon>Schizophyllaceae</taxon>
        <taxon>Schizophyllum</taxon>
    </lineage>
</organism>
<feature type="region of interest" description="Disordered" evidence="1">
    <location>
        <begin position="1"/>
        <end position="29"/>
    </location>
</feature>
<evidence type="ECO:0000313" key="3">
    <source>
        <dbReference type="Proteomes" id="UP000007431"/>
    </source>
</evidence>
<evidence type="ECO:0000256" key="1">
    <source>
        <dbReference type="SAM" id="MobiDB-lite"/>
    </source>
</evidence>
<name>D8QJJ0_SCHCM</name>
<feature type="compositionally biased region" description="Basic and acidic residues" evidence="1">
    <location>
        <begin position="1"/>
        <end position="16"/>
    </location>
</feature>